<gene>
    <name evidence="8" type="ORF">OSB1V03_LOCUS5254</name>
</gene>
<dbReference type="EMBL" id="CAJPIZ010002588">
    <property type="protein sequence ID" value="CAG2105245.1"/>
    <property type="molecule type" value="Genomic_DNA"/>
</dbReference>
<evidence type="ECO:0000313" key="9">
    <source>
        <dbReference type="Proteomes" id="UP000759131"/>
    </source>
</evidence>
<dbReference type="PANTHER" id="PTHR12460:SF40">
    <property type="entry name" value="REGULATION OF NUCLEAR PRE-MRNA DOMAIN-CONTAINING PROTEIN 2"/>
    <property type="match status" value="1"/>
</dbReference>
<evidence type="ECO:0000256" key="5">
    <source>
        <dbReference type="ARBA" id="ARBA00067342"/>
    </source>
</evidence>
<dbReference type="SMART" id="SM00582">
    <property type="entry name" value="RPR"/>
    <property type="match status" value="1"/>
</dbReference>
<keyword evidence="3" id="KW-0007">Acetylation</keyword>
<name>A0A7R9PYM8_9ACAR</name>
<evidence type="ECO:0000256" key="4">
    <source>
        <dbReference type="ARBA" id="ARBA00062892"/>
    </source>
</evidence>
<dbReference type="OrthoDB" id="10069473at2759"/>
<feature type="compositionally biased region" description="Acidic residues" evidence="6">
    <location>
        <begin position="481"/>
        <end position="494"/>
    </location>
</feature>
<keyword evidence="1" id="KW-0488">Methylation</keyword>
<dbReference type="AlphaFoldDB" id="A0A7R9PYM8"/>
<dbReference type="PANTHER" id="PTHR12460">
    <property type="entry name" value="CYCLIN-DEPENDENT KINASE INHIBITOR-RELATED PROTEIN"/>
    <property type="match status" value="1"/>
</dbReference>
<feature type="region of interest" description="Disordered" evidence="6">
    <location>
        <begin position="476"/>
        <end position="498"/>
    </location>
</feature>
<evidence type="ECO:0000256" key="6">
    <source>
        <dbReference type="SAM" id="MobiDB-lite"/>
    </source>
</evidence>
<dbReference type="FunFam" id="1.25.40.90:FF:000020">
    <property type="entry name" value="regulation of nuclear pre-mRNA domain-containing protein 2 isoform X1"/>
    <property type="match status" value="1"/>
</dbReference>
<dbReference type="CDD" id="cd16981">
    <property type="entry name" value="CID_RPRD_like"/>
    <property type="match status" value="1"/>
</dbReference>
<reference evidence="8" key="1">
    <citation type="submission" date="2020-11" db="EMBL/GenBank/DDBJ databases">
        <authorList>
            <person name="Tran Van P."/>
        </authorList>
    </citation>
    <scope>NUCLEOTIDE SEQUENCE</scope>
</reference>
<sequence length="643" mass="73108">MSLNETSLEKKLAVVTNSQDSIQGLSLWILHHKTHYKRIIHIWFNCFTKAKSSHRLTLFYLANDVIQHAKRKGVPQFVDHFADYLKKATALCKEDQISANIERVFNIWLERSIYSEDLIEELRGLLSGKSVHLAAVSRIVAEFKLSELIERMKKTKKAEQTSASKLECLVNCKVDATSGEVLNKLKDKTHGEQFSRDFDDATKCLEAVINSLEKEVHTRSDLIENLEKSEIFYETQKEEAKTVVDAYKNFGLRVRNVWRKLEESRSSLPSPLPSPPRDAPSPTNSDDGPNLPQMGVFATDVNPLIRGLVFPSAANQTTSSLDQRLSSLMHNMSHVKDSQVSDSNDLNINKNSQSIQIPAISSNNDNNNYANINNNNNHWMNKNTMSDQNLNANYQNESLYSSHQPNLNHSQAMYDYNYSQPMHDINRHQTTGGDIQHIQPLVSTRGQQIGPQLSALPPIVSSNMMSLFHDYSSVQPSENMEPADMDLGNSDDEDLRPQQTHRTIKVIDTRRNSTEPQLPEFNMTNNNDRLYANNNHMTNSNSVGDNRVPQYMPSFPALKSVARMPVRPSLNSVVQQTHPYPPPHTSHPNIQTSHWRTPRSAVVAAQHSYSPMNAPPPPLNRNQHNWRSHNNNNNNRNNRKARY</sequence>
<comment type="subunit">
    <text evidence="4">Associates with the RNA polymerase II complex.</text>
</comment>
<proteinExistence type="predicted"/>
<keyword evidence="9" id="KW-1185">Reference proteome</keyword>
<evidence type="ECO:0000259" key="7">
    <source>
        <dbReference type="PROSITE" id="PS51391"/>
    </source>
</evidence>
<dbReference type="Gene3D" id="6.10.250.2560">
    <property type="match status" value="1"/>
</dbReference>
<feature type="compositionally biased region" description="Pro residues" evidence="6">
    <location>
        <begin position="270"/>
        <end position="279"/>
    </location>
</feature>
<feature type="compositionally biased region" description="Low complexity" evidence="6">
    <location>
        <begin position="620"/>
        <end position="636"/>
    </location>
</feature>
<dbReference type="Gene3D" id="1.25.40.90">
    <property type="match status" value="1"/>
</dbReference>
<keyword evidence="2" id="KW-0597">Phosphoprotein</keyword>
<dbReference type="InterPro" id="IPR008942">
    <property type="entry name" value="ENTH_VHS"/>
</dbReference>
<feature type="region of interest" description="Disordered" evidence="6">
    <location>
        <begin position="264"/>
        <end position="294"/>
    </location>
</feature>
<protein>
    <recommendedName>
        <fullName evidence="5">Regulation of nuclear pre-mRNA domain-containing protein 2</fullName>
    </recommendedName>
</protein>
<dbReference type="PROSITE" id="PS51391">
    <property type="entry name" value="CID"/>
    <property type="match status" value="1"/>
</dbReference>
<dbReference type="Pfam" id="PF04818">
    <property type="entry name" value="CID"/>
    <property type="match status" value="1"/>
</dbReference>
<evidence type="ECO:0000256" key="1">
    <source>
        <dbReference type="ARBA" id="ARBA00022481"/>
    </source>
</evidence>
<dbReference type="InterPro" id="IPR006569">
    <property type="entry name" value="CID_dom"/>
</dbReference>
<dbReference type="Proteomes" id="UP000759131">
    <property type="component" value="Unassembled WGS sequence"/>
</dbReference>
<evidence type="ECO:0000256" key="3">
    <source>
        <dbReference type="ARBA" id="ARBA00022990"/>
    </source>
</evidence>
<accession>A0A7R9PYM8</accession>
<evidence type="ECO:0000313" key="8">
    <source>
        <dbReference type="EMBL" id="CAD7624815.1"/>
    </source>
</evidence>
<organism evidence="8">
    <name type="scientific">Medioppia subpectinata</name>
    <dbReference type="NCBI Taxonomy" id="1979941"/>
    <lineage>
        <taxon>Eukaryota</taxon>
        <taxon>Metazoa</taxon>
        <taxon>Ecdysozoa</taxon>
        <taxon>Arthropoda</taxon>
        <taxon>Chelicerata</taxon>
        <taxon>Arachnida</taxon>
        <taxon>Acari</taxon>
        <taxon>Acariformes</taxon>
        <taxon>Sarcoptiformes</taxon>
        <taxon>Oribatida</taxon>
        <taxon>Brachypylina</taxon>
        <taxon>Oppioidea</taxon>
        <taxon>Oppiidae</taxon>
        <taxon>Medioppia</taxon>
    </lineage>
</organism>
<dbReference type="EMBL" id="OC857163">
    <property type="protein sequence ID" value="CAD7624815.1"/>
    <property type="molecule type" value="Genomic_DNA"/>
</dbReference>
<dbReference type="GO" id="GO:0031124">
    <property type="term" value="P:mRNA 3'-end processing"/>
    <property type="evidence" value="ECO:0007669"/>
    <property type="project" value="TreeGrafter"/>
</dbReference>
<dbReference type="SUPFAM" id="SSF48464">
    <property type="entry name" value="ENTH/VHS domain"/>
    <property type="match status" value="1"/>
</dbReference>
<feature type="domain" description="CID" evidence="7">
    <location>
        <begin position="1"/>
        <end position="130"/>
    </location>
</feature>
<evidence type="ECO:0000256" key="2">
    <source>
        <dbReference type="ARBA" id="ARBA00022553"/>
    </source>
</evidence>
<feature type="region of interest" description="Disordered" evidence="6">
    <location>
        <begin position="579"/>
        <end position="643"/>
    </location>
</feature>
<dbReference type="GO" id="GO:0000993">
    <property type="term" value="F:RNA polymerase II complex binding"/>
    <property type="evidence" value="ECO:0007669"/>
    <property type="project" value="TreeGrafter"/>
</dbReference>